<dbReference type="InterPro" id="IPR006046">
    <property type="entry name" value="Alpha_amylase"/>
</dbReference>
<dbReference type="GO" id="GO:2001070">
    <property type="term" value="F:starch binding"/>
    <property type="evidence" value="ECO:0007669"/>
    <property type="project" value="InterPro"/>
</dbReference>
<dbReference type="InterPro" id="IPR005323">
    <property type="entry name" value="CBM41_pullulanase"/>
</dbReference>
<comment type="cofactor">
    <cofactor evidence="2">
        <name>Ca(2+)</name>
        <dbReference type="ChEBI" id="CHEBI:29108"/>
    </cofactor>
</comment>
<dbReference type="InterPro" id="IPR014756">
    <property type="entry name" value="Ig_E-set"/>
</dbReference>
<comment type="similarity">
    <text evidence="3 16">Belongs to the glycosyl hydrolase 13 family.</text>
</comment>
<dbReference type="CDD" id="cd10315">
    <property type="entry name" value="CBM41_pullulanase"/>
    <property type="match status" value="2"/>
</dbReference>
<dbReference type="SMART" id="SM01066">
    <property type="entry name" value="CBM_25"/>
    <property type="match status" value="1"/>
</dbReference>
<evidence type="ECO:0000256" key="14">
    <source>
        <dbReference type="ARBA" id="ARBA00030238"/>
    </source>
</evidence>
<feature type="signal peptide" evidence="19">
    <location>
        <begin position="1"/>
        <end position="33"/>
    </location>
</feature>
<feature type="compositionally biased region" description="Basic and acidic residues" evidence="17">
    <location>
        <begin position="1804"/>
        <end position="1815"/>
    </location>
</feature>
<dbReference type="GO" id="GO:0004556">
    <property type="term" value="F:alpha-amylase activity"/>
    <property type="evidence" value="ECO:0007669"/>
    <property type="project" value="UniProtKB-EC"/>
</dbReference>
<keyword evidence="18" id="KW-1133">Transmembrane helix</keyword>
<evidence type="ECO:0000256" key="3">
    <source>
        <dbReference type="ARBA" id="ARBA00008061"/>
    </source>
</evidence>
<dbReference type="Pfam" id="PF02806">
    <property type="entry name" value="Alpha-amylase_C"/>
    <property type="match status" value="1"/>
</dbReference>
<keyword evidence="6" id="KW-0479">Metal-binding</keyword>
<dbReference type="Pfam" id="PF03423">
    <property type="entry name" value="CBM_25"/>
    <property type="match status" value="1"/>
</dbReference>
<dbReference type="CDD" id="cd02860">
    <property type="entry name" value="E_set_Pullulanase"/>
    <property type="match status" value="1"/>
</dbReference>
<feature type="transmembrane region" description="Helical" evidence="18">
    <location>
        <begin position="2011"/>
        <end position="2030"/>
    </location>
</feature>
<comment type="caution">
    <text evidence="23">The sequence shown here is derived from an EMBL/GenBank/DDBJ whole genome shotgun (WGS) entry which is preliminary data.</text>
</comment>
<evidence type="ECO:0000256" key="18">
    <source>
        <dbReference type="SAM" id="Phobius"/>
    </source>
</evidence>
<evidence type="ECO:0000256" key="19">
    <source>
        <dbReference type="SAM" id="SignalP"/>
    </source>
</evidence>
<reference evidence="23 24" key="1">
    <citation type="submission" date="2016-02" db="EMBL/GenBank/DDBJ databases">
        <authorList>
            <person name="Alioto T."/>
            <person name="Alioto T."/>
        </authorList>
    </citation>
    <scope>NUCLEOTIDE SEQUENCE [LARGE SCALE GENOMIC DNA]</scope>
    <source>
        <strain evidence="23 24">NR010</strain>
    </source>
</reference>
<keyword evidence="8" id="KW-0378">Hydrolase</keyword>
<dbReference type="SMART" id="SM00632">
    <property type="entry name" value="Aamy_C"/>
    <property type="match status" value="1"/>
</dbReference>
<evidence type="ECO:0000259" key="22">
    <source>
        <dbReference type="SMART" id="SM01066"/>
    </source>
</evidence>
<dbReference type="InterPro" id="IPR004193">
    <property type="entry name" value="Glyco_hydro_13_N"/>
</dbReference>
<evidence type="ECO:0000256" key="4">
    <source>
        <dbReference type="ARBA" id="ARBA00012595"/>
    </source>
</evidence>
<dbReference type="GO" id="GO:0005975">
    <property type="term" value="P:carbohydrate metabolic process"/>
    <property type="evidence" value="ECO:0007669"/>
    <property type="project" value="InterPro"/>
</dbReference>
<feature type="compositionally biased region" description="Basic and acidic residues" evidence="17">
    <location>
        <begin position="1785"/>
        <end position="1796"/>
    </location>
</feature>
<dbReference type="InterPro" id="IPR013784">
    <property type="entry name" value="Carb-bd-like_fold"/>
</dbReference>
<evidence type="ECO:0000256" key="12">
    <source>
        <dbReference type="ARBA" id="ARBA00024062"/>
    </source>
</evidence>
<dbReference type="Gene3D" id="2.60.40.1180">
    <property type="entry name" value="Golgi alpha-mannosidase II"/>
    <property type="match status" value="2"/>
</dbReference>
<dbReference type="InterPro" id="IPR031319">
    <property type="entry name" value="A-amylase_C"/>
</dbReference>
<gene>
    <name evidence="23" type="ORF">AXE77_00330</name>
</gene>
<organism evidence="23 24">
    <name type="scientific">Gardnerella vaginalis</name>
    <dbReference type="NCBI Taxonomy" id="2702"/>
    <lineage>
        <taxon>Bacteria</taxon>
        <taxon>Bacillati</taxon>
        <taxon>Actinomycetota</taxon>
        <taxon>Actinomycetes</taxon>
        <taxon>Bifidobacteriales</taxon>
        <taxon>Bifidobacteriaceae</taxon>
        <taxon>Gardnerella</taxon>
    </lineage>
</organism>
<feature type="compositionally biased region" description="Low complexity" evidence="17">
    <location>
        <begin position="1727"/>
        <end position="1739"/>
    </location>
</feature>
<evidence type="ECO:0000256" key="11">
    <source>
        <dbReference type="ARBA" id="ARBA00023965"/>
    </source>
</evidence>
<evidence type="ECO:0000256" key="5">
    <source>
        <dbReference type="ARBA" id="ARBA00017303"/>
    </source>
</evidence>
<dbReference type="RefSeq" id="WP_165846007.1">
    <property type="nucleotide sequence ID" value="NZ_LRTV01000001.1"/>
</dbReference>
<keyword evidence="18" id="KW-0812">Transmembrane</keyword>
<dbReference type="NCBIfam" id="TIGR02104">
    <property type="entry name" value="pulA_typeI"/>
    <property type="match status" value="1"/>
</dbReference>
<evidence type="ECO:0000259" key="20">
    <source>
        <dbReference type="SMART" id="SM00632"/>
    </source>
</evidence>
<dbReference type="InterPro" id="IPR005085">
    <property type="entry name" value="CBM25"/>
</dbReference>
<dbReference type="Pfam" id="PF00128">
    <property type="entry name" value="Alpha-amylase"/>
    <property type="match status" value="2"/>
</dbReference>
<dbReference type="Gene3D" id="2.60.40.1110">
    <property type="match status" value="2"/>
</dbReference>
<dbReference type="InterPro" id="IPR013780">
    <property type="entry name" value="Glyco_hydro_b"/>
</dbReference>
<dbReference type="Gene3D" id="2.60.40.10">
    <property type="entry name" value="Immunoglobulins"/>
    <property type="match status" value="2"/>
</dbReference>
<feature type="compositionally biased region" description="Polar residues" evidence="17">
    <location>
        <begin position="1816"/>
        <end position="1826"/>
    </location>
</feature>
<evidence type="ECO:0000256" key="13">
    <source>
        <dbReference type="ARBA" id="ARBA00029618"/>
    </source>
</evidence>
<dbReference type="Pfam" id="PF03714">
    <property type="entry name" value="PUD"/>
    <property type="match status" value="2"/>
</dbReference>
<dbReference type="Gene3D" id="3.20.20.80">
    <property type="entry name" value="Glycosidases"/>
    <property type="match status" value="2"/>
</dbReference>
<dbReference type="EC" id="3.2.1.41" evidence="12"/>
<dbReference type="EMBL" id="LRTV01000001">
    <property type="protein sequence ID" value="RFD80015.1"/>
    <property type="molecule type" value="Genomic_DNA"/>
</dbReference>
<comment type="catalytic activity">
    <reaction evidence="11">
        <text>Hydrolysis of (1-&gt;6)-alpha-D-glucosidic linkages in pullulan, amylopectin and glycogen, and in the alpha- and beta-limit dextrins of amylopectin and glycogen.</text>
        <dbReference type="EC" id="3.2.1.41"/>
    </reaction>
</comment>
<dbReference type="SMART" id="SM00642">
    <property type="entry name" value="Aamy"/>
    <property type="match status" value="1"/>
</dbReference>
<dbReference type="GO" id="GO:0046872">
    <property type="term" value="F:metal ion binding"/>
    <property type="evidence" value="ECO:0007669"/>
    <property type="project" value="UniProtKB-KW"/>
</dbReference>
<feature type="region of interest" description="Disordered" evidence="17">
    <location>
        <begin position="1633"/>
        <end position="1882"/>
    </location>
</feature>
<dbReference type="SUPFAM" id="SSF51011">
    <property type="entry name" value="Glycosyl hydrolase domain"/>
    <property type="match status" value="1"/>
</dbReference>
<evidence type="ECO:0000256" key="8">
    <source>
        <dbReference type="ARBA" id="ARBA00022801"/>
    </source>
</evidence>
<dbReference type="PANTHER" id="PTHR43002">
    <property type="entry name" value="GLYCOGEN DEBRANCHING ENZYME"/>
    <property type="match status" value="1"/>
</dbReference>
<evidence type="ECO:0000256" key="17">
    <source>
        <dbReference type="SAM" id="MobiDB-lite"/>
    </source>
</evidence>
<keyword evidence="7 19" id="KW-0732">Signal</keyword>
<feature type="compositionally biased region" description="Low complexity" evidence="17">
    <location>
        <begin position="1846"/>
        <end position="1882"/>
    </location>
</feature>
<dbReference type="SUPFAM" id="SSF49452">
    <property type="entry name" value="Starch-binding domain-like"/>
    <property type="match status" value="2"/>
</dbReference>
<keyword evidence="9" id="KW-0106">Calcium</keyword>
<comment type="catalytic activity">
    <reaction evidence="1">
        <text>Endohydrolysis of (1-&gt;4)-alpha-D-glucosidic linkages in polysaccharides containing three or more (1-&gt;4)-alpha-linked D-glucose units.</text>
        <dbReference type="EC" id="3.2.1.1"/>
    </reaction>
</comment>
<evidence type="ECO:0000313" key="24">
    <source>
        <dbReference type="Proteomes" id="UP000259221"/>
    </source>
</evidence>
<evidence type="ECO:0000259" key="21">
    <source>
        <dbReference type="SMART" id="SM00642"/>
    </source>
</evidence>
<protein>
    <recommendedName>
        <fullName evidence="5">Alpha-amylase</fullName>
        <ecNumber evidence="4">3.2.1.1</ecNumber>
        <ecNumber evidence="12">3.2.1.41</ecNumber>
    </recommendedName>
    <alternativeName>
        <fullName evidence="14">1,4-alpha-D-glucan glucanohydrolase</fullName>
    </alternativeName>
    <alternativeName>
        <fullName evidence="13">Alpha-dextrin endo-1,6-alpha-glucosidase</fullName>
    </alternativeName>
    <alternativeName>
        <fullName evidence="15">Pullulan 6-glucanohydrolase</fullName>
    </alternativeName>
</protein>
<dbReference type="CDD" id="cd11317">
    <property type="entry name" value="AmyAc_bac_euk_AmyA"/>
    <property type="match status" value="1"/>
</dbReference>
<dbReference type="InterPro" id="IPR013783">
    <property type="entry name" value="Ig-like_fold"/>
</dbReference>
<dbReference type="GO" id="GO:0051060">
    <property type="term" value="F:pullulanase activity"/>
    <property type="evidence" value="ECO:0007669"/>
    <property type="project" value="UniProtKB-EC"/>
</dbReference>
<dbReference type="InterPro" id="IPR006048">
    <property type="entry name" value="A-amylase/branching_C"/>
</dbReference>
<evidence type="ECO:0000256" key="1">
    <source>
        <dbReference type="ARBA" id="ARBA00000548"/>
    </source>
</evidence>
<keyword evidence="10" id="KW-0326">Glycosidase</keyword>
<dbReference type="EC" id="3.2.1.1" evidence="4"/>
<sequence>MSHRRHFASKMVAVAASVAMLVTGFAVTGSANAASESNENLTLNRKGVIVTAFQQNWKSIAKECEQTYGPEDVKYVQVSPPNEHVKGTQWWTSYQPVSYKLDSKLGTKAEFKNMITTCKNAGVGIIADAVINHMTGAGNKDTVGVGGSEYDAAAQTFKTAGYTKDDFHQSAENIKNYKNAEEVWTHRLVGLLDLDTSKPHVRETLGKYFAHLLELGVAGFRIDAVKHISPTDMAAIKAEAAKQSGKKADDIWWMQETIGDPSEAKEIQPSEHLKEGEVNEFQYSYRLKSDFYGSISNLKNITDGLVKSDKASIFVTNWDTPRENYVRTLTYKDGPRYELANAFMLAYPYGNPNIYSGYRFDAKNKDDGAPNATDTSVPDVDCSPTTGWQCTQRWTSIRGMVGFFNVVNGAKVTNWQESDNNNIAFSREKKGFLAINNTPNAKRVLYKTDLLDGEYCNVYEAGNCSKTVKVTGGKVAATIAPYSAIALHVGAKADAASKTGPARDKSDPKYNVDDVKDQSTTVYFNAKNKAGNPSSVNIHYQISGDNWTVAPGLPMRKVCGNWFAKTITNRGEFKAVFNDGVNKWYHVNGQNGDFTIPANAKNYVVNENLGVDTNVSNVPCKAESSKPSALKTKIVIHYKQRYGDNRNMGVYIWGLKDADGKDAPAKWHEFNGQDVFGKTYTVEADGTYESGKVGFIITTDPDTVGWNKDGGNRNISQIEDGVGEAWVYGGDSNTFAEPPSEVADKLNNLKTLNVTVHYRRTNKDYAGWNLWTWYGSKKGVKRDFTAHDDFGKIAEYTFTDNNGVKDPKFIVRYSMQGNDWVAKDPGEGDRAIPAKAINLSQDGKTGNAEIWLMQGDSRVYLSPNVINTKANAINADITSLKEFTVNVSGDPSEIKKDDVTITDVTDSKKDKHKAVDISQVAVVNNKIVITAKSDLDLKKMYEINIKGVGGMPKTVSVSTVKGSKIVRTDEFDQKYAYDGNDLGAVVSGNSTTFKLWAPTATKVELVTYSGTDENSPEAKTQDMKLESNNSVWSITTSDAKAGTAYTYKVHFADGAVNNSPDPYAKAAVRNGMRSVVFGGSMATSVTRMAPFGKRPTDATIAEMNIRDFSIHESSGVREKNRGKYLGVIEPDTKNGNKPTGLDYLKSLGITHVQIMPMYDFGSVNEAGDLGYVATNDKNNPHQNWGYDPINYNVPEGSYASDSANPATRITELKKMVEGLHKAGLRVIMDVVYNHVYNAQKNAFGQTVPGYYFRYNDDGSLSNRSGCGNDTASERKMMRKYIVDSVKYWANEYGIDGFRFDLMGLIDLETMKEVREAVHAIDPSSIILGEGWDMSQLPYGNRTIQPNAYKLADNNGIAFFNDSFRDAVKGHGDDGVAGFVSGNRGSDNLVMQNLYGCQPGNSSCTGRHYANAGQTVQYVEAHDNLNLYDKLKKSLLRETDQNIKKRVMLANSLVMFAHGMPFFELGQEFLRSKNSNANSYNAGDGDNSVKWDLVNKNSDAVEYFKALIKLRNEIPALRDSTYSEVNKNMHWIKSSDGINAFSVDSNNKTYVFIFNANSDESTVNIGKGKYRVRIADGKANGNDESNWPEVSVDDNGNYKVVALSTAVLVKDAEKNKDENSIDLEKVAEYKLHPADVSELVNGPVNPKPKPEPEPGPQPQPAPGPVTPTPQPPAPSPVPTPQPQPHPTPNPPAPAPKPGPVVPPTPQPAPAPGPVTPAPAPGPQPVPQPGSDSTPGDSGSGSQHGPQQPSVETHNPQQGSTKSENPKQGNTQPSVKNKPESAPANKTQEHVNSEDTAKSENNGKTGKSESAETHENVGKSNNSTNTGKDANAENTEKPAQVENHTQKTETSTSVPSTSASSAPSATAPSAPASSAPAPEAPATVKQLKPELKGTLTVGSNDVATAGVVNNVSIHVVNSDFTERLKKDGVVYAYAYIYSTPRLLKSANGSKYVTVRMVNGVPQFDAMFPAGYSGKHTVVLVDEQGKQLAWTEITVVNNAVNQHAHELSATGSSVAQIAFIIAILLSVAGAFSIKVRRSKHLSRNY</sequence>
<dbReference type="InterPro" id="IPR006047">
    <property type="entry name" value="GH13_cat_dom"/>
</dbReference>
<feature type="compositionally biased region" description="Pro residues" evidence="17">
    <location>
        <begin position="1652"/>
        <end position="1726"/>
    </location>
</feature>
<dbReference type="InterPro" id="IPR017853">
    <property type="entry name" value="GH"/>
</dbReference>
<evidence type="ECO:0000313" key="23">
    <source>
        <dbReference type="EMBL" id="RFD80015.1"/>
    </source>
</evidence>
<evidence type="ECO:0000256" key="9">
    <source>
        <dbReference type="ARBA" id="ARBA00022837"/>
    </source>
</evidence>
<evidence type="ECO:0000256" key="7">
    <source>
        <dbReference type="ARBA" id="ARBA00022729"/>
    </source>
</evidence>
<feature type="chain" id="PRO_5017787354" description="Alpha-amylase" evidence="19">
    <location>
        <begin position="34"/>
        <end position="2042"/>
    </location>
</feature>
<dbReference type="SUPFAM" id="SSF81296">
    <property type="entry name" value="E set domains"/>
    <property type="match status" value="1"/>
</dbReference>
<evidence type="ECO:0000256" key="15">
    <source>
        <dbReference type="ARBA" id="ARBA00031076"/>
    </source>
</evidence>
<dbReference type="CDD" id="cd11341">
    <property type="entry name" value="AmyAc_Pullulanase_LD-like"/>
    <property type="match status" value="1"/>
</dbReference>
<proteinExistence type="inferred from homology"/>
<evidence type="ECO:0000256" key="6">
    <source>
        <dbReference type="ARBA" id="ARBA00022723"/>
    </source>
</evidence>
<evidence type="ECO:0000256" key="16">
    <source>
        <dbReference type="RuleBase" id="RU003615"/>
    </source>
</evidence>
<dbReference type="Pfam" id="PF02922">
    <property type="entry name" value="CBM_48"/>
    <property type="match status" value="1"/>
</dbReference>
<dbReference type="Proteomes" id="UP000259221">
    <property type="component" value="Unassembled WGS sequence"/>
</dbReference>
<feature type="domain" description="Alpha-amylase C-terminal" evidence="20">
    <location>
        <begin position="413"/>
        <end position="492"/>
    </location>
</feature>
<evidence type="ECO:0000256" key="2">
    <source>
        <dbReference type="ARBA" id="ARBA00001913"/>
    </source>
</evidence>
<accession>A0A3E1J0W4</accession>
<feature type="compositionally biased region" description="Polar residues" evidence="17">
    <location>
        <begin position="1741"/>
        <end position="1773"/>
    </location>
</feature>
<keyword evidence="18" id="KW-0472">Membrane</keyword>
<name>A0A3E1J0W4_GARVA</name>
<feature type="domain" description="Glycosyl hydrolase family 13 catalytic" evidence="21">
    <location>
        <begin position="47"/>
        <end position="404"/>
    </location>
</feature>
<dbReference type="InterPro" id="IPR011840">
    <property type="entry name" value="PulA_typeI"/>
</dbReference>
<dbReference type="PRINTS" id="PR00110">
    <property type="entry name" value="ALPHAAMYLASE"/>
</dbReference>
<feature type="domain" description="Carbohydrate binding module family 25" evidence="22">
    <location>
        <begin position="517"/>
        <end position="597"/>
    </location>
</feature>
<dbReference type="SUPFAM" id="SSF51445">
    <property type="entry name" value="(Trans)glycosidases"/>
    <property type="match status" value="2"/>
</dbReference>
<evidence type="ECO:0000256" key="10">
    <source>
        <dbReference type="ARBA" id="ARBA00023295"/>
    </source>
</evidence>